<evidence type="ECO:0000313" key="2">
    <source>
        <dbReference type="EMBL" id="QCD66622.1"/>
    </source>
</evidence>
<dbReference type="InterPro" id="IPR029058">
    <property type="entry name" value="AB_hydrolase_fold"/>
</dbReference>
<sequence>METVEHHGRTTAYRSVTGEGESATVLYVHGSASTHALWSQQYAPSGPASSAAALDLSGHGASEDIDTAPGEATLTSYVDDVVAVAEATDATVLVGNSLGGAVALATVLRRAVPLDGLVLAGSGAKLPVVQTLRDDLAADFEAAVSFLHGEDMLFHDPPERAREHSIETMRAVGQSVTRRDFETCHRFDVRDRLDTVDVPTLALCGEHDRLTPPSYHETLAEEIPRGRCETVPDAAHLAMVERPVRFNDAVATFLRDIEPTPSP</sequence>
<dbReference type="RefSeq" id="WP_015763041.1">
    <property type="nucleotide sequence ID" value="NZ_CP039375.1"/>
</dbReference>
<dbReference type="PANTHER" id="PTHR43689:SF8">
    <property type="entry name" value="ALPHA_BETA-HYDROLASES SUPERFAMILY PROTEIN"/>
    <property type="match status" value="1"/>
</dbReference>
<accession>A0A4D6KGW6</accession>
<dbReference type="Gene3D" id="3.40.50.1820">
    <property type="entry name" value="alpha/beta hydrolase"/>
    <property type="match status" value="1"/>
</dbReference>
<organism evidence="2 3">
    <name type="scientific">Halomicrobium mukohataei</name>
    <dbReference type="NCBI Taxonomy" id="57705"/>
    <lineage>
        <taxon>Archaea</taxon>
        <taxon>Methanobacteriati</taxon>
        <taxon>Methanobacteriota</taxon>
        <taxon>Stenosarchaea group</taxon>
        <taxon>Halobacteria</taxon>
        <taxon>Halobacteriales</taxon>
        <taxon>Haloarculaceae</taxon>
        <taxon>Halomicrobium</taxon>
    </lineage>
</organism>
<dbReference type="PRINTS" id="PR00111">
    <property type="entry name" value="ABHYDROLASE"/>
</dbReference>
<dbReference type="GeneID" id="42179990"/>
<gene>
    <name evidence="2" type="ORF">E5139_13580</name>
</gene>
<reference evidence="2 3" key="1">
    <citation type="submission" date="2019-04" db="EMBL/GenBank/DDBJ databases">
        <title>Complete genome sequence of Arthrobacter sp. ZXY-2 associated with effective atrazine degradation and salt adaptation.</title>
        <authorList>
            <person name="Zhao X."/>
        </authorList>
    </citation>
    <scope>NUCLEOTIDE SEQUENCE [LARGE SCALE GENOMIC DNA]</scope>
    <source>
        <strain evidence="3">ZP60</strain>
    </source>
</reference>
<keyword evidence="2" id="KW-0378">Hydrolase</keyword>
<dbReference type="Pfam" id="PF12697">
    <property type="entry name" value="Abhydrolase_6"/>
    <property type="match status" value="1"/>
</dbReference>
<dbReference type="OMA" id="QNDHSVW"/>
<dbReference type="AlphaFoldDB" id="A0A4D6KGW6"/>
<dbReference type="PANTHER" id="PTHR43689">
    <property type="entry name" value="HYDROLASE"/>
    <property type="match status" value="1"/>
</dbReference>
<evidence type="ECO:0000259" key="1">
    <source>
        <dbReference type="Pfam" id="PF12697"/>
    </source>
</evidence>
<protein>
    <submittedName>
        <fullName evidence="2">Alpha/beta hydrolase</fullName>
    </submittedName>
</protein>
<dbReference type="GO" id="GO:0016787">
    <property type="term" value="F:hydrolase activity"/>
    <property type="evidence" value="ECO:0007669"/>
    <property type="project" value="UniProtKB-KW"/>
</dbReference>
<evidence type="ECO:0000313" key="3">
    <source>
        <dbReference type="Proteomes" id="UP000297053"/>
    </source>
</evidence>
<dbReference type="SUPFAM" id="SSF53474">
    <property type="entry name" value="alpha/beta-Hydrolases"/>
    <property type="match status" value="1"/>
</dbReference>
<dbReference type="Proteomes" id="UP000297053">
    <property type="component" value="Chromosome"/>
</dbReference>
<name>A0A4D6KGW6_9EURY</name>
<proteinExistence type="predicted"/>
<dbReference type="InterPro" id="IPR000073">
    <property type="entry name" value="AB_hydrolase_1"/>
</dbReference>
<dbReference type="EMBL" id="CP039375">
    <property type="protein sequence ID" value="QCD66622.1"/>
    <property type="molecule type" value="Genomic_DNA"/>
</dbReference>
<feature type="domain" description="AB hydrolase-1" evidence="1">
    <location>
        <begin position="25"/>
        <end position="249"/>
    </location>
</feature>
<reference evidence="2 3" key="2">
    <citation type="submission" date="2019-04" db="EMBL/GenBank/DDBJ databases">
        <authorList>
            <person name="Yang S."/>
            <person name="Wei W."/>
        </authorList>
    </citation>
    <scope>NUCLEOTIDE SEQUENCE [LARGE SCALE GENOMIC DNA]</scope>
    <source>
        <strain evidence="3">ZP60</strain>
    </source>
</reference>
<dbReference type="KEGG" id="halz:E5139_13580"/>